<protein>
    <submittedName>
        <fullName evidence="2">Uncharacterized protein</fullName>
    </submittedName>
</protein>
<sequence>MNEDPPRNWAPKTQKWPPSQDRTHLEDARRRVQHNSGKLWNPHHLAACMDAALQSPPKTGAMSRIHRGPSDLQGRRIRPALGKRSTKNILGRSGEEVVWYGPKRVSPNQLDMGARDGSWNQRAQTRRVPKELHRWPPSQKAS</sequence>
<dbReference type="Proteomes" id="UP001279734">
    <property type="component" value="Unassembled WGS sequence"/>
</dbReference>
<gene>
    <name evidence="2" type="ORF">Nepgr_019909</name>
</gene>
<feature type="compositionally biased region" description="Basic and acidic residues" evidence="1">
    <location>
        <begin position="21"/>
        <end position="30"/>
    </location>
</feature>
<dbReference type="EMBL" id="BSYO01000018">
    <property type="protein sequence ID" value="GMH18068.1"/>
    <property type="molecule type" value="Genomic_DNA"/>
</dbReference>
<feature type="region of interest" description="Disordered" evidence="1">
    <location>
        <begin position="1"/>
        <end position="38"/>
    </location>
</feature>
<organism evidence="2 3">
    <name type="scientific">Nepenthes gracilis</name>
    <name type="common">Slender pitcher plant</name>
    <dbReference type="NCBI Taxonomy" id="150966"/>
    <lineage>
        <taxon>Eukaryota</taxon>
        <taxon>Viridiplantae</taxon>
        <taxon>Streptophyta</taxon>
        <taxon>Embryophyta</taxon>
        <taxon>Tracheophyta</taxon>
        <taxon>Spermatophyta</taxon>
        <taxon>Magnoliopsida</taxon>
        <taxon>eudicotyledons</taxon>
        <taxon>Gunneridae</taxon>
        <taxon>Pentapetalae</taxon>
        <taxon>Caryophyllales</taxon>
        <taxon>Nepenthaceae</taxon>
        <taxon>Nepenthes</taxon>
    </lineage>
</organism>
<dbReference type="AlphaFoldDB" id="A0AAD3SUZ6"/>
<keyword evidence="3" id="KW-1185">Reference proteome</keyword>
<reference evidence="2" key="1">
    <citation type="submission" date="2023-05" db="EMBL/GenBank/DDBJ databases">
        <title>Nepenthes gracilis genome sequencing.</title>
        <authorList>
            <person name="Fukushima K."/>
        </authorList>
    </citation>
    <scope>NUCLEOTIDE SEQUENCE</scope>
    <source>
        <strain evidence="2">SING2019-196</strain>
    </source>
</reference>
<feature type="region of interest" description="Disordered" evidence="1">
    <location>
        <begin position="105"/>
        <end position="142"/>
    </location>
</feature>
<accession>A0AAD3SUZ6</accession>
<evidence type="ECO:0000313" key="3">
    <source>
        <dbReference type="Proteomes" id="UP001279734"/>
    </source>
</evidence>
<evidence type="ECO:0000313" key="2">
    <source>
        <dbReference type="EMBL" id="GMH18068.1"/>
    </source>
</evidence>
<name>A0AAD3SUZ6_NEPGR</name>
<feature type="region of interest" description="Disordered" evidence="1">
    <location>
        <begin position="55"/>
        <end position="87"/>
    </location>
</feature>
<comment type="caution">
    <text evidence="2">The sequence shown here is derived from an EMBL/GenBank/DDBJ whole genome shotgun (WGS) entry which is preliminary data.</text>
</comment>
<proteinExistence type="predicted"/>
<evidence type="ECO:0000256" key="1">
    <source>
        <dbReference type="SAM" id="MobiDB-lite"/>
    </source>
</evidence>